<dbReference type="GO" id="GO:0008757">
    <property type="term" value="F:S-adenosylmethionine-dependent methyltransferase activity"/>
    <property type="evidence" value="ECO:0007669"/>
    <property type="project" value="InterPro"/>
</dbReference>
<sequence>MQEDGPRHTVPVHRGGKGRMTSFIKIVSYLFFVVTLSLALALGYLRQNPEFRHRWFASVCTCLVSNQPEQHAIRCDLLKDVRGDVLELGPGPATNMECFEGKTSITSYTGIEPNVFLHEVFRNKTAHLSLPFPLELKTLEGEHSGLPDEMFDTVVFTHVLCSVHNATQVLAEVDRVLKPGGRVFFLEHIASPPGSWMRFFQKTIEPVWSIALDGCKFPDTHLLLERFKNQGKEGFEVMYHFFDAPMPLAIVKPHLMGHAVKKGREAGEQ</sequence>
<feature type="domain" description="Methyltransferase type 11" evidence="2">
    <location>
        <begin position="86"/>
        <end position="185"/>
    </location>
</feature>
<keyword evidence="3" id="KW-0808">Transferase</keyword>
<accession>W7UBA1</accession>
<dbReference type="OrthoDB" id="416496at2759"/>
<evidence type="ECO:0000259" key="2">
    <source>
        <dbReference type="Pfam" id="PF08241"/>
    </source>
</evidence>
<dbReference type="InterPro" id="IPR013216">
    <property type="entry name" value="Methyltransf_11"/>
</dbReference>
<dbReference type="PANTHER" id="PTHR45036">
    <property type="entry name" value="METHYLTRANSFERASE LIKE 7B"/>
    <property type="match status" value="1"/>
</dbReference>
<name>W7UBA1_9STRA</name>
<feature type="transmembrane region" description="Helical" evidence="1">
    <location>
        <begin position="26"/>
        <end position="45"/>
    </location>
</feature>
<keyword evidence="3" id="KW-0489">Methyltransferase</keyword>
<evidence type="ECO:0000313" key="3">
    <source>
        <dbReference type="EMBL" id="EWM30279.1"/>
    </source>
</evidence>
<dbReference type="AlphaFoldDB" id="W7UBA1"/>
<dbReference type="CDD" id="cd02440">
    <property type="entry name" value="AdoMet_MTases"/>
    <property type="match status" value="1"/>
</dbReference>
<dbReference type="Pfam" id="PF08241">
    <property type="entry name" value="Methyltransf_11"/>
    <property type="match status" value="1"/>
</dbReference>
<organism evidence="3 4">
    <name type="scientific">Nannochloropsis gaditana</name>
    <dbReference type="NCBI Taxonomy" id="72520"/>
    <lineage>
        <taxon>Eukaryota</taxon>
        <taxon>Sar</taxon>
        <taxon>Stramenopiles</taxon>
        <taxon>Ochrophyta</taxon>
        <taxon>Eustigmatophyceae</taxon>
        <taxon>Eustigmatales</taxon>
        <taxon>Monodopsidaceae</taxon>
        <taxon>Nannochloropsis</taxon>
    </lineage>
</organism>
<dbReference type="PANTHER" id="PTHR45036:SF1">
    <property type="entry name" value="METHYLTRANSFERASE LIKE 7A"/>
    <property type="match status" value="1"/>
</dbReference>
<dbReference type="SUPFAM" id="SSF53335">
    <property type="entry name" value="S-adenosyl-L-methionine-dependent methyltransferases"/>
    <property type="match status" value="1"/>
</dbReference>
<dbReference type="EMBL" id="AZIL01000038">
    <property type="protein sequence ID" value="EWM30279.1"/>
    <property type="molecule type" value="Genomic_DNA"/>
</dbReference>
<dbReference type="InterPro" id="IPR052356">
    <property type="entry name" value="Thiol_S-MT"/>
</dbReference>
<keyword evidence="4" id="KW-1185">Reference proteome</keyword>
<dbReference type="Gene3D" id="3.40.50.150">
    <property type="entry name" value="Vaccinia Virus protein VP39"/>
    <property type="match status" value="1"/>
</dbReference>
<dbReference type="GO" id="GO:0032259">
    <property type="term" value="P:methylation"/>
    <property type="evidence" value="ECO:0007669"/>
    <property type="project" value="UniProtKB-KW"/>
</dbReference>
<keyword evidence="1" id="KW-1133">Transmembrane helix</keyword>
<protein>
    <submittedName>
        <fullName evidence="3">Methyltransferase type 11</fullName>
    </submittedName>
</protein>
<evidence type="ECO:0000313" key="4">
    <source>
        <dbReference type="Proteomes" id="UP000019335"/>
    </source>
</evidence>
<dbReference type="Proteomes" id="UP000019335">
    <property type="component" value="Chromosome 1"/>
</dbReference>
<comment type="caution">
    <text evidence="3">The sequence shown here is derived from an EMBL/GenBank/DDBJ whole genome shotgun (WGS) entry which is preliminary data.</text>
</comment>
<reference evidence="3 4" key="1">
    <citation type="journal article" date="2014" name="Mol. Plant">
        <title>Chromosome Scale Genome Assembly and Transcriptome Profiling of Nannochloropsis gaditana in Nitrogen Depletion.</title>
        <authorList>
            <person name="Corteggiani Carpinelli E."/>
            <person name="Telatin A."/>
            <person name="Vitulo N."/>
            <person name="Forcato C."/>
            <person name="D'Angelo M."/>
            <person name="Schiavon R."/>
            <person name="Vezzi A."/>
            <person name="Giacometti G.M."/>
            <person name="Morosinotto T."/>
            <person name="Valle G."/>
        </authorList>
    </citation>
    <scope>NUCLEOTIDE SEQUENCE [LARGE SCALE GENOMIC DNA]</scope>
    <source>
        <strain evidence="3 4">B-31</strain>
    </source>
</reference>
<dbReference type="InterPro" id="IPR029063">
    <property type="entry name" value="SAM-dependent_MTases_sf"/>
</dbReference>
<evidence type="ECO:0000256" key="1">
    <source>
        <dbReference type="SAM" id="Phobius"/>
    </source>
</evidence>
<proteinExistence type="predicted"/>
<gene>
    <name evidence="3" type="ORF">Naga_100003g30</name>
</gene>
<keyword evidence="1" id="KW-0472">Membrane</keyword>
<keyword evidence="1" id="KW-0812">Transmembrane</keyword>